<dbReference type="SUPFAM" id="SSF53474">
    <property type="entry name" value="alpha/beta-Hydrolases"/>
    <property type="match status" value="1"/>
</dbReference>
<dbReference type="PRINTS" id="PR00111">
    <property type="entry name" value="ABHYDROLASE"/>
</dbReference>
<dbReference type="InterPro" id="IPR000073">
    <property type="entry name" value="AB_hydrolase_1"/>
</dbReference>
<reference evidence="2 3" key="1">
    <citation type="submission" date="2016-10" db="EMBL/GenBank/DDBJ databases">
        <authorList>
            <person name="de Groot N.N."/>
        </authorList>
    </citation>
    <scope>NUCLEOTIDE SEQUENCE [LARGE SCALE GENOMIC DNA]</scope>
    <source>
        <strain evidence="2 3">DSM 19706</strain>
    </source>
</reference>
<dbReference type="PANTHER" id="PTHR43798">
    <property type="entry name" value="MONOACYLGLYCEROL LIPASE"/>
    <property type="match status" value="1"/>
</dbReference>
<dbReference type="OrthoDB" id="149912at2"/>
<dbReference type="AlphaFoldDB" id="A0A1I0DJ17"/>
<dbReference type="InterPro" id="IPR050266">
    <property type="entry name" value="AB_hydrolase_sf"/>
</dbReference>
<dbReference type="STRING" id="349064.SAMN05660429_01512"/>
<dbReference type="InterPro" id="IPR000639">
    <property type="entry name" value="Epox_hydrolase-like"/>
</dbReference>
<protein>
    <submittedName>
        <fullName evidence="2">Pimeloyl-ACP methyl ester carboxylesterase</fullName>
    </submittedName>
</protein>
<evidence type="ECO:0000313" key="3">
    <source>
        <dbReference type="Proteomes" id="UP000199308"/>
    </source>
</evidence>
<evidence type="ECO:0000313" key="2">
    <source>
        <dbReference type="EMBL" id="SET31626.1"/>
    </source>
</evidence>
<dbReference type="Proteomes" id="UP000199308">
    <property type="component" value="Unassembled WGS sequence"/>
</dbReference>
<dbReference type="PANTHER" id="PTHR43798:SF33">
    <property type="entry name" value="HYDROLASE, PUTATIVE (AFU_ORTHOLOGUE AFUA_2G14860)-RELATED"/>
    <property type="match status" value="1"/>
</dbReference>
<feature type="domain" description="AB hydrolase-1" evidence="1">
    <location>
        <begin position="30"/>
        <end position="269"/>
    </location>
</feature>
<organism evidence="2 3">
    <name type="scientific">Thalassotalea agarivorans</name>
    <name type="common">Thalassomonas agarivorans</name>
    <dbReference type="NCBI Taxonomy" id="349064"/>
    <lineage>
        <taxon>Bacteria</taxon>
        <taxon>Pseudomonadati</taxon>
        <taxon>Pseudomonadota</taxon>
        <taxon>Gammaproteobacteria</taxon>
        <taxon>Alteromonadales</taxon>
        <taxon>Colwelliaceae</taxon>
        <taxon>Thalassotalea</taxon>
    </lineage>
</organism>
<sequence>MGIKEQSFHLADGLALSALVTGEETGEVTLCLHGWLDNAASFLPLLKHLSQPYVVAIDWPGHGKSSHKSLDNQYHFVDYIETLYQLCQGNHWQKINVIGHSMGAMIATAFAAAFPEKVNRLVLIDALGFVCAKEEEATALLRDGIKSREKRRKKQKTYYQNKEEAIEARVAVSDLQKNTAALIVERSLAQDENGIYFQNDAKLRNKSLIRLSMKQAKQLVSDVKCSTLLIKGDKGMDMVNKGIVLFADTFSQLDIISLSGGHHVHMEQPKETAEAINNFFTI</sequence>
<accession>A0A1I0DJ17</accession>
<dbReference type="GO" id="GO:0003824">
    <property type="term" value="F:catalytic activity"/>
    <property type="evidence" value="ECO:0007669"/>
    <property type="project" value="InterPro"/>
</dbReference>
<gene>
    <name evidence="2" type="ORF">SAMN05660429_01512</name>
</gene>
<dbReference type="EMBL" id="FOHK01000006">
    <property type="protein sequence ID" value="SET31626.1"/>
    <property type="molecule type" value="Genomic_DNA"/>
</dbReference>
<proteinExistence type="predicted"/>
<keyword evidence="3" id="KW-1185">Reference proteome</keyword>
<name>A0A1I0DJ17_THASX</name>
<evidence type="ECO:0000259" key="1">
    <source>
        <dbReference type="Pfam" id="PF00561"/>
    </source>
</evidence>
<dbReference type="Gene3D" id="3.40.50.1820">
    <property type="entry name" value="alpha/beta hydrolase"/>
    <property type="match status" value="1"/>
</dbReference>
<dbReference type="PRINTS" id="PR00412">
    <property type="entry name" value="EPOXHYDRLASE"/>
</dbReference>
<dbReference type="InterPro" id="IPR029058">
    <property type="entry name" value="AB_hydrolase_fold"/>
</dbReference>
<dbReference type="Pfam" id="PF00561">
    <property type="entry name" value="Abhydrolase_1"/>
    <property type="match status" value="1"/>
</dbReference>
<dbReference type="GO" id="GO:0016020">
    <property type="term" value="C:membrane"/>
    <property type="evidence" value="ECO:0007669"/>
    <property type="project" value="TreeGrafter"/>
</dbReference>
<dbReference type="RefSeq" id="WP_093328942.1">
    <property type="nucleotide sequence ID" value="NZ_AP027363.1"/>
</dbReference>